<dbReference type="EMBL" id="VAUO01000004">
    <property type="protein sequence ID" value="TLP61072.1"/>
    <property type="molecule type" value="Genomic_DNA"/>
</dbReference>
<gene>
    <name evidence="4" type="ORF">FEM01_10770</name>
</gene>
<dbReference type="Gene3D" id="2.40.128.130">
    <property type="entry name" value="Autotransporter beta-domain"/>
    <property type="match status" value="1"/>
</dbReference>
<proteinExistence type="predicted"/>
<dbReference type="CDD" id="cd01343">
    <property type="entry name" value="PL1_Passenger_AT"/>
    <property type="match status" value="1"/>
</dbReference>
<feature type="domain" description="Autotransporter" evidence="3">
    <location>
        <begin position="464"/>
        <end position="733"/>
    </location>
</feature>
<dbReference type="PANTHER" id="PTHR35037:SF7">
    <property type="entry name" value="AUTOTRANSPORTER"/>
    <property type="match status" value="1"/>
</dbReference>
<dbReference type="AlphaFoldDB" id="A0A5R8Z5K4"/>
<dbReference type="Gene3D" id="2.160.20.20">
    <property type="match status" value="1"/>
</dbReference>
<accession>A0A5R8Z5K4</accession>
<dbReference type="SMART" id="SM00869">
    <property type="entry name" value="Autotransporter"/>
    <property type="match status" value="1"/>
</dbReference>
<keyword evidence="1 2" id="KW-0732">Signal</keyword>
<evidence type="ECO:0000259" key="3">
    <source>
        <dbReference type="PROSITE" id="PS51208"/>
    </source>
</evidence>
<dbReference type="InterPro" id="IPR012332">
    <property type="entry name" value="Autotransporter_pectin_lyase_C"/>
</dbReference>
<evidence type="ECO:0000313" key="4">
    <source>
        <dbReference type="EMBL" id="TLP61072.1"/>
    </source>
</evidence>
<dbReference type="InterPro" id="IPR003991">
    <property type="entry name" value="Pertactin_virulence_factor"/>
</dbReference>
<dbReference type="InterPro" id="IPR005546">
    <property type="entry name" value="Autotransporte_beta"/>
</dbReference>
<name>A0A5R8Z5K4_9PSED</name>
<dbReference type="Pfam" id="PF03797">
    <property type="entry name" value="Autotransporter"/>
    <property type="match status" value="1"/>
</dbReference>
<evidence type="ECO:0000256" key="2">
    <source>
        <dbReference type="SAM" id="SignalP"/>
    </source>
</evidence>
<comment type="caution">
    <text evidence="4">The sequence shown here is derived from an EMBL/GenBank/DDBJ whole genome shotgun (WGS) entry which is preliminary data.</text>
</comment>
<organism evidence="4 5">
    <name type="scientific">Pseudomonas mosselii</name>
    <dbReference type="NCBI Taxonomy" id="78327"/>
    <lineage>
        <taxon>Bacteria</taxon>
        <taxon>Pseudomonadati</taxon>
        <taxon>Pseudomonadota</taxon>
        <taxon>Gammaproteobacteria</taxon>
        <taxon>Pseudomonadales</taxon>
        <taxon>Pseudomonadaceae</taxon>
        <taxon>Pseudomonas</taxon>
    </lineage>
</organism>
<dbReference type="PRINTS" id="PR01484">
    <property type="entry name" value="PRTACTNFAMLY"/>
</dbReference>
<dbReference type="GO" id="GO:0019867">
    <property type="term" value="C:outer membrane"/>
    <property type="evidence" value="ECO:0007669"/>
    <property type="project" value="InterPro"/>
</dbReference>
<sequence length="733" mass="76416">MMLICDRRPKSWPARAQAWVLLAPLALAVHPLARATTPVISDRTITAATPVDDYLVLEGIHLTANGATMNHIRTERNATVTINGGTIDAFNSEDGIELAAGSSAAVSNNARIVADNYGIRLITSGGIGSSAQVTDSYVEGRNGAALISSNSSLTATNSTLVGTGTSPAVSLAGSGTLFAEGSIITGASAGLRMYGDNTGGAAEVTLLGTQVEGLTGPALLVGLTAAVPTTANILVGAGSSLVGGDGVLMKVTANSTANLRVNDSTLTGDVVADAGSTANLTLENQASLTGRLVNVASLTLNSQGSWTMTEDSQVGALAMNDGVVRFGAPTEYLRLELDTLSGNGTFVMDADFSTGQTDFLEIGTATGNHGLVVASSGNEPSEQNPLHLIHAAAGDASFSLVNGPVAIGAFSYELVQRGDDWFLDGSRQIISPGTASALALFNSAPTVWYGELSTLRSRMGELRLDERKSGAWVRSYGNKFNASPASGAAYSQVQQGFSLGVDAPLPYGDGQWLVGVMAGHSNSDLNVARGASGEVKSYYLGLYATWLDADSGYYFDGVAKVNRFDNSSKVELGDGTRTGGDYRNHGLGASLEFGRNIPLGDGYFIEPYTQWSAVDIQGASYRLDNGLRVDGDNTRSLLGKAGATFGRNFELGNGQTVQPYVRAAFAHEFAANNSAKVNDHRFSDDISGSRGELGVGVALALAERWQVHADFDYSNGERIEQPWGASVGLHYSW</sequence>
<protein>
    <submittedName>
        <fullName evidence="4">Autotransporter outer membrane beta-barrel domain-containing protein</fullName>
    </submittedName>
</protein>
<dbReference type="PANTHER" id="PTHR35037">
    <property type="entry name" value="C-TERMINAL REGION OF AIDA-LIKE PROTEIN"/>
    <property type="match status" value="1"/>
</dbReference>
<dbReference type="InterPro" id="IPR011050">
    <property type="entry name" value="Pectin_lyase_fold/virulence"/>
</dbReference>
<keyword evidence="5" id="KW-1185">Reference proteome</keyword>
<dbReference type="SUPFAM" id="SSF103515">
    <property type="entry name" value="Autotransporter"/>
    <property type="match status" value="1"/>
</dbReference>
<dbReference type="PROSITE" id="PS51208">
    <property type="entry name" value="AUTOTRANSPORTER"/>
    <property type="match status" value="1"/>
</dbReference>
<dbReference type="RefSeq" id="WP_138219427.1">
    <property type="nucleotide sequence ID" value="NZ_VAUO01000004.1"/>
</dbReference>
<feature type="chain" id="PRO_5024389714" evidence="2">
    <location>
        <begin position="36"/>
        <end position="733"/>
    </location>
</feature>
<evidence type="ECO:0000313" key="5">
    <source>
        <dbReference type="Proteomes" id="UP000309819"/>
    </source>
</evidence>
<evidence type="ECO:0000256" key="1">
    <source>
        <dbReference type="ARBA" id="ARBA00022729"/>
    </source>
</evidence>
<dbReference type="InterPro" id="IPR051551">
    <property type="entry name" value="Autotransporter_adhesion"/>
</dbReference>
<dbReference type="Proteomes" id="UP000309819">
    <property type="component" value="Unassembled WGS sequence"/>
</dbReference>
<dbReference type="NCBIfam" id="TIGR01414">
    <property type="entry name" value="autotrans_barl"/>
    <property type="match status" value="1"/>
</dbReference>
<dbReference type="InterPro" id="IPR004899">
    <property type="entry name" value="Pertactin_central"/>
</dbReference>
<reference evidence="4 5" key="1">
    <citation type="submission" date="2019-05" db="EMBL/GenBank/DDBJ databases">
        <title>Pseudomonas sp. SC006 isolated from lettuce that can produce HBGAs.</title>
        <authorList>
            <person name="Wang D."/>
            <person name="Liao N."/>
            <person name="Liu D."/>
            <person name="Zhang Z."/>
            <person name="Zou S."/>
        </authorList>
    </citation>
    <scope>NUCLEOTIDE SEQUENCE [LARGE SCALE GENOMIC DNA]</scope>
    <source>
        <strain evidence="4 5">SC006</strain>
    </source>
</reference>
<dbReference type="InterPro" id="IPR036709">
    <property type="entry name" value="Autotransporte_beta_dom_sf"/>
</dbReference>
<dbReference type="InterPro" id="IPR006315">
    <property type="entry name" value="OM_autotransptr_brl_dom"/>
</dbReference>
<feature type="signal peptide" evidence="2">
    <location>
        <begin position="1"/>
        <end position="35"/>
    </location>
</feature>
<dbReference type="SUPFAM" id="SSF51126">
    <property type="entry name" value="Pectin lyase-like"/>
    <property type="match status" value="1"/>
</dbReference>
<dbReference type="OrthoDB" id="6056869at2"/>
<dbReference type="Pfam" id="PF03212">
    <property type="entry name" value="Pertactin"/>
    <property type="match status" value="1"/>
</dbReference>